<keyword evidence="5" id="KW-1185">Reference proteome</keyword>
<evidence type="ECO:0000259" key="3">
    <source>
        <dbReference type="Pfam" id="PF25137"/>
    </source>
</evidence>
<gene>
    <name evidence="4" type="ORF">GCM10011346_22460</name>
</gene>
<dbReference type="Proteomes" id="UP000641206">
    <property type="component" value="Unassembled WGS sequence"/>
</dbReference>
<evidence type="ECO:0000256" key="1">
    <source>
        <dbReference type="ARBA" id="ARBA00023002"/>
    </source>
</evidence>
<dbReference type="Gene3D" id="3.40.50.1970">
    <property type="match status" value="1"/>
</dbReference>
<dbReference type="PANTHER" id="PTHR43633:SF1">
    <property type="entry name" value="ALCOHOL DEHYDROGENASE YQHD"/>
    <property type="match status" value="1"/>
</dbReference>
<evidence type="ECO:0000313" key="4">
    <source>
        <dbReference type="EMBL" id="GGP11209.1"/>
    </source>
</evidence>
<dbReference type="PANTHER" id="PTHR43633">
    <property type="entry name" value="ALCOHOL DEHYDROGENASE YQHD"/>
    <property type="match status" value="1"/>
</dbReference>
<accession>A0ABQ2NV11</accession>
<evidence type="ECO:0000313" key="5">
    <source>
        <dbReference type="Proteomes" id="UP000641206"/>
    </source>
</evidence>
<reference evidence="5" key="1">
    <citation type="journal article" date="2019" name="Int. J. Syst. Evol. Microbiol.">
        <title>The Global Catalogue of Microorganisms (GCM) 10K type strain sequencing project: providing services to taxonomists for standard genome sequencing and annotation.</title>
        <authorList>
            <consortium name="The Broad Institute Genomics Platform"/>
            <consortium name="The Broad Institute Genome Sequencing Center for Infectious Disease"/>
            <person name="Wu L."/>
            <person name="Ma J."/>
        </authorList>
    </citation>
    <scope>NUCLEOTIDE SEQUENCE [LARGE SCALE GENOMIC DNA]</scope>
    <source>
        <strain evidence="5">CGMCC 1.7693</strain>
    </source>
</reference>
<sequence length="391" mass="43674">MLDFSHQIKTKFVFGKEAESQVGRELQKLGVQRVLLHRTDGFHLRGLIKNIKESLAAHDIFCCELGGVKPNPRLEVVREGIKLVRDKDIDFILAVGGGSVIDSAKAIAAGAVYAGDIWELFTNKSSVQGALKTGVVLSYPAAGSESSNVTVINNTDTNQKLLVSSEYLTPAIVFMNPELTYTLPKRLVAAGIVDIFSHICERYFAPDTYIGVIDRMEEAALKTLVSIGAKALDNPEEYQYRSELMWLATIAQNDTLGVGRVHDWGTHVIANELSALYDKTHGETLSAIMISWMQYVYKQDIHRFARYARKVFDVTAKQDVEAQALEGIRRTKEFFRELNMPTNMNELDIQILDVQKLADKVQYDKHTGTIGKFAMLDKRDVVNILNDAAKC</sequence>
<keyword evidence="1" id="KW-0560">Oxidoreductase</keyword>
<feature type="domain" description="Alcohol dehydrogenase iron-type/glycerol dehydrogenase GldA" evidence="2">
    <location>
        <begin position="10"/>
        <end position="177"/>
    </location>
</feature>
<dbReference type="SUPFAM" id="SSF56796">
    <property type="entry name" value="Dehydroquinate synthase-like"/>
    <property type="match status" value="1"/>
</dbReference>
<dbReference type="EMBL" id="BMLW01000006">
    <property type="protein sequence ID" value="GGP11209.1"/>
    <property type="molecule type" value="Genomic_DNA"/>
</dbReference>
<name>A0ABQ2NV11_9BACI</name>
<proteinExistence type="predicted"/>
<dbReference type="InterPro" id="IPR056798">
    <property type="entry name" value="ADH_Fe_C"/>
</dbReference>
<dbReference type="Gene3D" id="1.20.1090.10">
    <property type="entry name" value="Dehydroquinate synthase-like - alpha domain"/>
    <property type="match status" value="1"/>
</dbReference>
<dbReference type="InterPro" id="IPR044731">
    <property type="entry name" value="BDH-like"/>
</dbReference>
<evidence type="ECO:0000259" key="2">
    <source>
        <dbReference type="Pfam" id="PF00465"/>
    </source>
</evidence>
<dbReference type="Pfam" id="PF00465">
    <property type="entry name" value="Fe-ADH"/>
    <property type="match status" value="1"/>
</dbReference>
<protein>
    <submittedName>
        <fullName evidence="4">NADH-dependent alcohol dehydrogenase</fullName>
    </submittedName>
</protein>
<dbReference type="CDD" id="cd08187">
    <property type="entry name" value="BDH"/>
    <property type="match status" value="1"/>
</dbReference>
<dbReference type="Pfam" id="PF25137">
    <property type="entry name" value="ADH_Fe_C"/>
    <property type="match status" value="1"/>
</dbReference>
<dbReference type="RefSeq" id="WP_188734534.1">
    <property type="nucleotide sequence ID" value="NZ_BMLW01000006.1"/>
</dbReference>
<comment type="caution">
    <text evidence="4">The sequence shown here is derived from an EMBL/GenBank/DDBJ whole genome shotgun (WGS) entry which is preliminary data.</text>
</comment>
<feature type="domain" description="Fe-containing alcohol dehydrogenase-like C-terminal" evidence="3">
    <location>
        <begin position="189"/>
        <end position="388"/>
    </location>
</feature>
<dbReference type="InterPro" id="IPR001670">
    <property type="entry name" value="ADH_Fe/GldA"/>
</dbReference>
<organism evidence="4 5">
    <name type="scientific">Oceanobacillus neutriphilus</name>
    <dbReference type="NCBI Taxonomy" id="531815"/>
    <lineage>
        <taxon>Bacteria</taxon>
        <taxon>Bacillati</taxon>
        <taxon>Bacillota</taxon>
        <taxon>Bacilli</taxon>
        <taxon>Bacillales</taxon>
        <taxon>Bacillaceae</taxon>
        <taxon>Oceanobacillus</taxon>
    </lineage>
</organism>